<protein>
    <submittedName>
        <fullName evidence="2">Uncharacterized protein</fullName>
    </submittedName>
</protein>
<reference evidence="2" key="2">
    <citation type="submission" date="2020-11" db="EMBL/GenBank/DDBJ databases">
        <authorList>
            <person name="McCartney M.A."/>
            <person name="Auch B."/>
            <person name="Kono T."/>
            <person name="Mallez S."/>
            <person name="Becker A."/>
            <person name="Gohl D.M."/>
            <person name="Silverstein K.A.T."/>
            <person name="Koren S."/>
            <person name="Bechman K.B."/>
            <person name="Herman A."/>
            <person name="Abrahante J.E."/>
            <person name="Garbe J."/>
        </authorList>
    </citation>
    <scope>NUCLEOTIDE SEQUENCE</scope>
    <source>
        <strain evidence="2">Duluth1</strain>
        <tissue evidence="2">Whole animal</tissue>
    </source>
</reference>
<dbReference type="AlphaFoldDB" id="A0A9D4QWZ2"/>
<feature type="compositionally biased region" description="Basic and acidic residues" evidence="1">
    <location>
        <begin position="83"/>
        <end position="100"/>
    </location>
</feature>
<dbReference type="Proteomes" id="UP000828390">
    <property type="component" value="Unassembled WGS sequence"/>
</dbReference>
<evidence type="ECO:0000313" key="3">
    <source>
        <dbReference type="Proteomes" id="UP000828390"/>
    </source>
</evidence>
<accession>A0A9D4QWZ2</accession>
<organism evidence="2 3">
    <name type="scientific">Dreissena polymorpha</name>
    <name type="common">Zebra mussel</name>
    <name type="synonym">Mytilus polymorpha</name>
    <dbReference type="NCBI Taxonomy" id="45954"/>
    <lineage>
        <taxon>Eukaryota</taxon>
        <taxon>Metazoa</taxon>
        <taxon>Spiralia</taxon>
        <taxon>Lophotrochozoa</taxon>
        <taxon>Mollusca</taxon>
        <taxon>Bivalvia</taxon>
        <taxon>Autobranchia</taxon>
        <taxon>Heteroconchia</taxon>
        <taxon>Euheterodonta</taxon>
        <taxon>Imparidentia</taxon>
        <taxon>Neoheterodontei</taxon>
        <taxon>Myida</taxon>
        <taxon>Dreissenoidea</taxon>
        <taxon>Dreissenidae</taxon>
        <taxon>Dreissena</taxon>
    </lineage>
</organism>
<dbReference type="EMBL" id="JAIWYP010000003">
    <property type="protein sequence ID" value="KAH3846644.1"/>
    <property type="molecule type" value="Genomic_DNA"/>
</dbReference>
<feature type="region of interest" description="Disordered" evidence="1">
    <location>
        <begin position="80"/>
        <end position="100"/>
    </location>
</feature>
<name>A0A9D4QWZ2_DREPO</name>
<gene>
    <name evidence="2" type="ORF">DPMN_088946</name>
</gene>
<comment type="caution">
    <text evidence="2">The sequence shown here is derived from an EMBL/GenBank/DDBJ whole genome shotgun (WGS) entry which is preliminary data.</text>
</comment>
<sequence length="100" mass="11408">MRKVHLLKNSRIGINSQYPKPISTARSTLSKSTEAVDARSSRRKVKIRYPARLFLDGRCLNNMFPDWFDVLGTSRLCGLDTTSPRKEDLCPKPKTETLVQ</sequence>
<reference evidence="2" key="1">
    <citation type="journal article" date="2019" name="bioRxiv">
        <title>The Genome of the Zebra Mussel, Dreissena polymorpha: A Resource for Invasive Species Research.</title>
        <authorList>
            <person name="McCartney M.A."/>
            <person name="Auch B."/>
            <person name="Kono T."/>
            <person name="Mallez S."/>
            <person name="Zhang Y."/>
            <person name="Obille A."/>
            <person name="Becker A."/>
            <person name="Abrahante J.E."/>
            <person name="Garbe J."/>
            <person name="Badalamenti J.P."/>
            <person name="Herman A."/>
            <person name="Mangelson H."/>
            <person name="Liachko I."/>
            <person name="Sullivan S."/>
            <person name="Sone E.D."/>
            <person name="Koren S."/>
            <person name="Silverstein K.A.T."/>
            <person name="Beckman K.B."/>
            <person name="Gohl D.M."/>
        </authorList>
    </citation>
    <scope>NUCLEOTIDE SEQUENCE</scope>
    <source>
        <strain evidence="2">Duluth1</strain>
        <tissue evidence="2">Whole animal</tissue>
    </source>
</reference>
<proteinExistence type="predicted"/>
<evidence type="ECO:0000256" key="1">
    <source>
        <dbReference type="SAM" id="MobiDB-lite"/>
    </source>
</evidence>
<evidence type="ECO:0000313" key="2">
    <source>
        <dbReference type="EMBL" id="KAH3846644.1"/>
    </source>
</evidence>
<keyword evidence="3" id="KW-1185">Reference proteome</keyword>